<evidence type="ECO:0000313" key="3">
    <source>
        <dbReference type="Proteomes" id="UP000295680"/>
    </source>
</evidence>
<protein>
    <recommendedName>
        <fullName evidence="4">DUF5319 domain-containing protein</fullName>
    </recommendedName>
</protein>
<keyword evidence="3" id="KW-1185">Reference proteome</keyword>
<accession>A0A4R2JXW1</accession>
<proteinExistence type="predicted"/>
<dbReference type="Proteomes" id="UP000295680">
    <property type="component" value="Unassembled WGS sequence"/>
</dbReference>
<feature type="region of interest" description="Disordered" evidence="1">
    <location>
        <begin position="1"/>
        <end position="44"/>
    </location>
</feature>
<evidence type="ECO:0000256" key="1">
    <source>
        <dbReference type="SAM" id="MobiDB-lite"/>
    </source>
</evidence>
<comment type="caution">
    <text evidence="2">The sequence shown here is derived from an EMBL/GenBank/DDBJ whole genome shotgun (WGS) entry which is preliminary data.</text>
</comment>
<sequence length="139" mass="15188">MSGDRSVPCETVPHDALPPDPFAGDPDDPARAIADPDDDIGPPMADEERAELLTDLSDLAVYQALLEPRGIKGVVVDCSECQEPHYHDWALLRASLEQLLNDGRMRPHEPAFDPDPGAYVSWEYCRGFADGVTATESAR</sequence>
<organism evidence="2 3">
    <name type="scientific">Actinocrispum wychmicini</name>
    <dbReference type="NCBI Taxonomy" id="1213861"/>
    <lineage>
        <taxon>Bacteria</taxon>
        <taxon>Bacillati</taxon>
        <taxon>Actinomycetota</taxon>
        <taxon>Actinomycetes</taxon>
        <taxon>Pseudonocardiales</taxon>
        <taxon>Pseudonocardiaceae</taxon>
        <taxon>Actinocrispum</taxon>
    </lineage>
</organism>
<gene>
    <name evidence="2" type="ORF">EV192_1011223</name>
</gene>
<reference evidence="2 3" key="1">
    <citation type="submission" date="2019-03" db="EMBL/GenBank/DDBJ databases">
        <title>Genomic Encyclopedia of Type Strains, Phase IV (KMG-IV): sequencing the most valuable type-strain genomes for metagenomic binning, comparative biology and taxonomic classification.</title>
        <authorList>
            <person name="Goeker M."/>
        </authorList>
    </citation>
    <scope>NUCLEOTIDE SEQUENCE [LARGE SCALE GENOMIC DNA]</scope>
    <source>
        <strain evidence="2 3">DSM 45934</strain>
    </source>
</reference>
<dbReference type="AlphaFoldDB" id="A0A4R2JXW1"/>
<name>A0A4R2JXW1_9PSEU</name>
<dbReference type="Pfam" id="PF17252">
    <property type="entry name" value="DUF5319"/>
    <property type="match status" value="1"/>
</dbReference>
<dbReference type="OrthoDB" id="3476210at2"/>
<dbReference type="InterPro" id="IPR035165">
    <property type="entry name" value="DUF5319"/>
</dbReference>
<evidence type="ECO:0000313" key="2">
    <source>
        <dbReference type="EMBL" id="TCO65431.1"/>
    </source>
</evidence>
<evidence type="ECO:0008006" key="4">
    <source>
        <dbReference type="Google" id="ProtNLM"/>
    </source>
</evidence>
<dbReference type="EMBL" id="SLWS01000001">
    <property type="protein sequence ID" value="TCO65431.1"/>
    <property type="molecule type" value="Genomic_DNA"/>
</dbReference>